<evidence type="ECO:0000313" key="3">
    <source>
        <dbReference type="EMBL" id="CAE8622172.1"/>
    </source>
</evidence>
<feature type="coiled-coil region" evidence="1">
    <location>
        <begin position="455"/>
        <end position="482"/>
    </location>
</feature>
<dbReference type="OMA" id="ACNTELA"/>
<feature type="non-terminal residue" evidence="3">
    <location>
        <position position="694"/>
    </location>
</feature>
<protein>
    <submittedName>
        <fullName evidence="3">Uncharacterized protein</fullName>
    </submittedName>
</protein>
<feature type="coiled-coil region" evidence="1">
    <location>
        <begin position="361"/>
        <end position="388"/>
    </location>
</feature>
<evidence type="ECO:0000313" key="4">
    <source>
        <dbReference type="Proteomes" id="UP000654075"/>
    </source>
</evidence>
<dbReference type="OrthoDB" id="449173at2759"/>
<evidence type="ECO:0000256" key="1">
    <source>
        <dbReference type="SAM" id="Coils"/>
    </source>
</evidence>
<feature type="region of interest" description="Disordered" evidence="2">
    <location>
        <begin position="646"/>
        <end position="669"/>
    </location>
</feature>
<accession>A0A813G7A2</accession>
<feature type="compositionally biased region" description="Basic and acidic residues" evidence="2">
    <location>
        <begin position="646"/>
        <end position="660"/>
    </location>
</feature>
<dbReference type="EMBL" id="CAJNNV010027913">
    <property type="protein sequence ID" value="CAE8622172.1"/>
    <property type="molecule type" value="Genomic_DNA"/>
</dbReference>
<name>A0A813G7A2_POLGL</name>
<evidence type="ECO:0000256" key="2">
    <source>
        <dbReference type="SAM" id="MobiDB-lite"/>
    </source>
</evidence>
<proteinExistence type="predicted"/>
<keyword evidence="1" id="KW-0175">Coiled coil</keyword>
<comment type="caution">
    <text evidence="3">The sequence shown here is derived from an EMBL/GenBank/DDBJ whole genome shotgun (WGS) entry which is preliminary data.</text>
</comment>
<reference evidence="3" key="1">
    <citation type="submission" date="2021-02" db="EMBL/GenBank/DDBJ databases">
        <authorList>
            <person name="Dougan E. K."/>
            <person name="Rhodes N."/>
            <person name="Thang M."/>
            <person name="Chan C."/>
        </authorList>
    </citation>
    <scope>NUCLEOTIDE SEQUENCE</scope>
</reference>
<dbReference type="Proteomes" id="UP000654075">
    <property type="component" value="Unassembled WGS sequence"/>
</dbReference>
<feature type="coiled-coil region" evidence="1">
    <location>
        <begin position="185"/>
        <end position="219"/>
    </location>
</feature>
<gene>
    <name evidence="3" type="ORF">PGLA1383_LOCUS39667</name>
</gene>
<organism evidence="3 4">
    <name type="scientific">Polarella glacialis</name>
    <name type="common">Dinoflagellate</name>
    <dbReference type="NCBI Taxonomy" id="89957"/>
    <lineage>
        <taxon>Eukaryota</taxon>
        <taxon>Sar</taxon>
        <taxon>Alveolata</taxon>
        <taxon>Dinophyceae</taxon>
        <taxon>Suessiales</taxon>
        <taxon>Suessiaceae</taxon>
        <taxon>Polarella</taxon>
    </lineage>
</organism>
<dbReference type="AlphaFoldDB" id="A0A813G7A2"/>
<sequence length="694" mass="76895">MEDKVRSWLRQNLLDAEEAQRTWRLRCIQAEAELRALQAEVPGKDSADDQSEDMSGAVDTVLAANGQQEGQQSDSDAQVLLGQVLGLEKHCAELQPWKAKSLDETSRLQAEAEVLQAKLKEQSCLLKLARSEARVTAEKAQKISGLRAAAKAVHDEKCGELAHQVHEFLLSAGLRPSFEGELLSLKHAEAEMRRIDASVSKLEADSMEATRQRELLRMRREEMRGIRWGCIDTRAQCAREVAYLRQISKSRQATLTRLQGEVLRSDFRGAKKRKQMEDQIGACNTELADALSRADAAGDKLRKVKFQHGKQLQKVRLEHGSLQAEVDDHLNYAEASEEEFASLRQQELDLEGSEQRHLTNEQALEVAARSLGEELSRLEEAALDQEDQRLAVLDGLWPLQDESRALRLTAVSLREQGQADSQAALEAQSATEQLETDMAAERGQWATQAHELTVFKELEDQVQEARERRDASLAERAKLDESLKLLQQGSDRQLSDLREIQRRSLQLKAVHDDLLKALPSSNARGREAIQAALDQVLGRARKKADALLNYLEAGPGPAKRASTGGAAVGDTQLSASSLSKTGSSSSSSSTVAAVASELQQQLMQKAEHDLGVELSNCKAVLVAEQQRFIAESQRRAQELQGLRAERRQLQEERSQSRQEVELSSLGNASELEDLQKNMLDLDREAALSAEAVAA</sequence>
<keyword evidence="4" id="KW-1185">Reference proteome</keyword>